<keyword evidence="3" id="KW-0804">Transcription</keyword>
<comment type="caution">
    <text evidence="6">The sequence shown here is derived from an EMBL/GenBank/DDBJ whole genome shotgun (WGS) entry which is preliminary data.</text>
</comment>
<dbReference type="Pfam" id="PF11951">
    <property type="entry name" value="Fungal_trans_2"/>
    <property type="match status" value="1"/>
</dbReference>
<accession>A0ABR4HMV4</accession>
<protein>
    <submittedName>
        <fullName evidence="6">Fungal-specific transcription factor domain-containing protein</fullName>
    </submittedName>
</protein>
<dbReference type="EMBL" id="JBFXLS010000098">
    <property type="protein sequence ID" value="KAL2816814.1"/>
    <property type="molecule type" value="Genomic_DNA"/>
</dbReference>
<keyword evidence="2" id="KW-0238">DNA-binding</keyword>
<evidence type="ECO:0000313" key="6">
    <source>
        <dbReference type="EMBL" id="KAL2816814.1"/>
    </source>
</evidence>
<evidence type="ECO:0000256" key="4">
    <source>
        <dbReference type="ARBA" id="ARBA00023242"/>
    </source>
</evidence>
<dbReference type="SUPFAM" id="SSF57701">
    <property type="entry name" value="Zn2/Cys6 DNA-binding domain"/>
    <property type="match status" value="1"/>
</dbReference>
<dbReference type="Gene3D" id="4.10.240.10">
    <property type="entry name" value="Zn(2)-C6 fungal-type DNA-binding domain"/>
    <property type="match status" value="1"/>
</dbReference>
<keyword evidence="1" id="KW-0805">Transcription regulation</keyword>
<dbReference type="SMART" id="SM00066">
    <property type="entry name" value="GAL4"/>
    <property type="match status" value="1"/>
</dbReference>
<evidence type="ECO:0000259" key="5">
    <source>
        <dbReference type="PROSITE" id="PS50048"/>
    </source>
</evidence>
<reference evidence="6 7" key="1">
    <citation type="submission" date="2024-07" db="EMBL/GenBank/DDBJ databases">
        <title>Section-level genome sequencing and comparative genomics of Aspergillus sections Usti and Cavernicolus.</title>
        <authorList>
            <consortium name="Lawrence Berkeley National Laboratory"/>
            <person name="Nybo J.L."/>
            <person name="Vesth T.C."/>
            <person name="Theobald S."/>
            <person name="Frisvad J.C."/>
            <person name="Larsen T.O."/>
            <person name="Kjaerboelling I."/>
            <person name="Rothschild-Mancinelli K."/>
            <person name="Lyhne E.K."/>
            <person name="Kogle M.E."/>
            <person name="Barry K."/>
            <person name="Clum A."/>
            <person name="Na H."/>
            <person name="Ledsgaard L."/>
            <person name="Lin J."/>
            <person name="Lipzen A."/>
            <person name="Kuo A."/>
            <person name="Riley R."/>
            <person name="Mondo S."/>
            <person name="LaButti K."/>
            <person name="Haridas S."/>
            <person name="Pangalinan J."/>
            <person name="Salamov A.A."/>
            <person name="Simmons B.A."/>
            <person name="Magnuson J.K."/>
            <person name="Chen J."/>
            <person name="Drula E."/>
            <person name="Henrissat B."/>
            <person name="Wiebenga A."/>
            <person name="Lubbers R.J."/>
            <person name="Gomes A.C."/>
            <person name="Makela M.R."/>
            <person name="Stajich J."/>
            <person name="Grigoriev I.V."/>
            <person name="Mortensen U.H."/>
            <person name="De vries R.P."/>
            <person name="Baker S.E."/>
            <person name="Andersen M.R."/>
        </authorList>
    </citation>
    <scope>NUCLEOTIDE SEQUENCE [LARGE SCALE GENOMIC DNA]</scope>
    <source>
        <strain evidence="6 7">CBS 600.67</strain>
    </source>
</reference>
<dbReference type="InterPro" id="IPR036864">
    <property type="entry name" value="Zn2-C6_fun-type_DNA-bd_sf"/>
</dbReference>
<dbReference type="PROSITE" id="PS00463">
    <property type="entry name" value="ZN2_CY6_FUNGAL_1"/>
    <property type="match status" value="1"/>
</dbReference>
<dbReference type="InterPro" id="IPR021858">
    <property type="entry name" value="Fun_TF"/>
</dbReference>
<dbReference type="CDD" id="cd00067">
    <property type="entry name" value="GAL4"/>
    <property type="match status" value="1"/>
</dbReference>
<dbReference type="InterPro" id="IPR001138">
    <property type="entry name" value="Zn2Cys6_DnaBD"/>
</dbReference>
<gene>
    <name evidence="6" type="ORF">BDW59DRAFT_175726</name>
</gene>
<dbReference type="Pfam" id="PF00172">
    <property type="entry name" value="Zn_clus"/>
    <property type="match status" value="1"/>
</dbReference>
<evidence type="ECO:0000256" key="1">
    <source>
        <dbReference type="ARBA" id="ARBA00023015"/>
    </source>
</evidence>
<dbReference type="PANTHER" id="PTHR31069:SF32">
    <property type="entry name" value="ARGININE METABOLISM REGULATION PROTEIN II"/>
    <property type="match status" value="1"/>
</dbReference>
<dbReference type="Proteomes" id="UP001610335">
    <property type="component" value="Unassembled WGS sequence"/>
</dbReference>
<organism evidence="6 7">
    <name type="scientific">Aspergillus cavernicola</name>
    <dbReference type="NCBI Taxonomy" id="176166"/>
    <lineage>
        <taxon>Eukaryota</taxon>
        <taxon>Fungi</taxon>
        <taxon>Dikarya</taxon>
        <taxon>Ascomycota</taxon>
        <taxon>Pezizomycotina</taxon>
        <taxon>Eurotiomycetes</taxon>
        <taxon>Eurotiomycetidae</taxon>
        <taxon>Eurotiales</taxon>
        <taxon>Aspergillaceae</taxon>
        <taxon>Aspergillus</taxon>
        <taxon>Aspergillus subgen. Nidulantes</taxon>
    </lineage>
</organism>
<dbReference type="InterPro" id="IPR050675">
    <property type="entry name" value="OAF3"/>
</dbReference>
<name>A0ABR4HMV4_9EURO</name>
<keyword evidence="7" id="KW-1185">Reference proteome</keyword>
<dbReference type="PROSITE" id="PS50048">
    <property type="entry name" value="ZN2_CY6_FUNGAL_2"/>
    <property type="match status" value="1"/>
</dbReference>
<proteinExistence type="predicted"/>
<sequence length="680" mass="76645">MASRGSSTGGSSCLSCRTRKVRCDRILPQCSQCKHRSLECLVPDAPPRLLWLPTKTPRNSSPEQEEVEVDMHVRRQPLFRGGQQARNATDLLALTSSLSLGAILEQLDEQMDGIQDGTTASNGPFHVFRYEDTAAESPQVSCPPMDAPDLELWRLLSNCMGNNTLVNDDLTTIPWSPNLCLLNELIIADDDPNGISIPPFQNQQCLTVEAENRGLLTLGPSITSPSDLDDFTMSTARLLLDHYQSMTGTFYTPAPVESKTPWEILYIPNVLSTLGEVALTGNSSDAKVSLLFAVLAISAFSMNILHSRHQGPTAQDWYALGKTYRERATRRLQRTLRDLSGGHPKKEKYKNILMPLLSMVTISVVSGEMENAACYLSDIERIITLYGIPKVQKSRKVKMLHSIYLYLRVLTEGTRVYDRGLGINSLENQSDSDPSSDRNATTWSILLQESISAHDTLNLDFLQDLAPSKSTFEQIYSLPDSLFRLIMETTQLASDVDRLRHQRRKNTDHDAFAERVKKLEDRICEWEYYYTETTYPSDPTTPPLKERFPYHLTQAVYTALIIYFYRSVRDVNGIALQPYVQKTIYHLIEYDKHKEKHKDGSSDICWPGFIAGCEATSPESRQQISAWLEKSAISNGMLMFKVALQAVQRVWAARKLPGKQNVSWSRVLSEFSDSRVLVLS</sequence>
<feature type="domain" description="Zn(2)-C6 fungal-type" evidence="5">
    <location>
        <begin position="12"/>
        <end position="42"/>
    </location>
</feature>
<evidence type="ECO:0000313" key="7">
    <source>
        <dbReference type="Proteomes" id="UP001610335"/>
    </source>
</evidence>
<evidence type="ECO:0000256" key="3">
    <source>
        <dbReference type="ARBA" id="ARBA00023163"/>
    </source>
</evidence>
<dbReference type="PANTHER" id="PTHR31069">
    <property type="entry name" value="OLEATE-ACTIVATED TRANSCRIPTION FACTOR 1-RELATED"/>
    <property type="match status" value="1"/>
</dbReference>
<keyword evidence="4" id="KW-0539">Nucleus</keyword>
<evidence type="ECO:0000256" key="2">
    <source>
        <dbReference type="ARBA" id="ARBA00023125"/>
    </source>
</evidence>